<evidence type="ECO:0000313" key="4">
    <source>
        <dbReference type="Proteomes" id="UP000095464"/>
    </source>
</evidence>
<gene>
    <name evidence="3" type="ORF">ASS94_00365</name>
</gene>
<dbReference type="GeneID" id="69845551"/>
<feature type="chain" id="PRO_5042961204" description="Bacterial Ig domain-containing protein" evidence="2">
    <location>
        <begin position="34"/>
        <end position="119"/>
    </location>
</feature>
<proteinExistence type="predicted"/>
<dbReference type="AlphaFoldDB" id="A0AAP7LUY1"/>
<accession>A0AAP7LUY1</accession>
<evidence type="ECO:0008006" key="5">
    <source>
        <dbReference type="Google" id="ProtNLM"/>
    </source>
</evidence>
<organism evidence="3 4">
    <name type="scientific">Staphylococcus equorum</name>
    <dbReference type="NCBI Taxonomy" id="246432"/>
    <lineage>
        <taxon>Bacteria</taxon>
        <taxon>Bacillati</taxon>
        <taxon>Bacillota</taxon>
        <taxon>Bacilli</taxon>
        <taxon>Bacillales</taxon>
        <taxon>Staphylococcaceae</taxon>
        <taxon>Staphylococcus</taxon>
    </lineage>
</organism>
<dbReference type="RefSeq" id="WP_002507243.1">
    <property type="nucleotide sequence ID" value="NZ_CP013114.1"/>
</dbReference>
<feature type="signal peptide" evidence="2">
    <location>
        <begin position="1"/>
        <end position="33"/>
    </location>
</feature>
<protein>
    <recommendedName>
        <fullName evidence="5">Bacterial Ig domain-containing protein</fullName>
    </recommendedName>
</protein>
<sequence>MDTLNFVKSKGLVSLMVAALIISLVGVFNSASAASIDNPVEVSKKDDSTVHLKLKEGIKGTQAEDGAVTLTDEDGESKELPTEVEKDGETVKIKYTETDDGYDMEVLSKETTSTQAASI</sequence>
<comment type="caution">
    <text evidence="3">The sequence shown here is derived from an EMBL/GenBank/DDBJ whole genome shotgun (WGS) entry which is preliminary data.</text>
</comment>
<keyword evidence="2" id="KW-0732">Signal</keyword>
<reference evidence="4" key="1">
    <citation type="submission" date="2015-11" db="EMBL/GenBank/DDBJ databases">
        <title>Genomic diversity of Staphylococcus saprophyticus strains from urinary tract infections, animal surfaces, and fermented foods.</title>
        <authorList>
            <person name="Wolfe B.E."/>
        </authorList>
    </citation>
    <scope>NUCLEOTIDE SEQUENCE [LARGE SCALE GENOMIC DNA]</scope>
    <source>
        <strain evidence="4">738_7</strain>
    </source>
</reference>
<dbReference type="KEGG" id="seqo:SE1039_16360"/>
<feature type="compositionally biased region" description="Basic and acidic residues" evidence="1">
    <location>
        <begin position="77"/>
        <end position="86"/>
    </location>
</feature>
<feature type="region of interest" description="Disordered" evidence="1">
    <location>
        <begin position="63"/>
        <end position="86"/>
    </location>
</feature>
<name>A0AAP7LUY1_9STAP</name>
<evidence type="ECO:0000256" key="2">
    <source>
        <dbReference type="SAM" id="SignalP"/>
    </source>
</evidence>
<dbReference type="Proteomes" id="UP000095464">
    <property type="component" value="Unassembled WGS sequence"/>
</dbReference>
<dbReference type="EMBL" id="LNPX01000003">
    <property type="protein sequence ID" value="OEK59002.1"/>
    <property type="molecule type" value="Genomic_DNA"/>
</dbReference>
<evidence type="ECO:0000256" key="1">
    <source>
        <dbReference type="SAM" id="MobiDB-lite"/>
    </source>
</evidence>
<evidence type="ECO:0000313" key="3">
    <source>
        <dbReference type="EMBL" id="OEK59002.1"/>
    </source>
</evidence>